<dbReference type="GO" id="GO:0060857">
    <property type="term" value="P:establishment of glial blood-brain barrier"/>
    <property type="evidence" value="ECO:0007669"/>
    <property type="project" value="TreeGrafter"/>
</dbReference>
<protein>
    <submittedName>
        <fullName evidence="3">Uncharacterized protein</fullName>
    </submittedName>
</protein>
<dbReference type="PANTHER" id="PTHR36694:SF4">
    <property type="entry name" value="LD42595P"/>
    <property type="match status" value="1"/>
</dbReference>
<keyword evidence="2" id="KW-0472">Membrane</keyword>
<reference evidence="3" key="1">
    <citation type="submission" date="2021-06" db="EMBL/GenBank/DDBJ databases">
        <authorList>
            <person name="Hodson N. C."/>
            <person name="Mongue J. A."/>
            <person name="Jaron S. K."/>
        </authorList>
    </citation>
    <scope>NUCLEOTIDE SEQUENCE</scope>
</reference>
<keyword evidence="2" id="KW-0812">Transmembrane</keyword>
<name>A0A8J2J8W8_9HEXA</name>
<dbReference type="EMBL" id="CAJVCH010028510">
    <property type="protein sequence ID" value="CAG7704201.1"/>
    <property type="molecule type" value="Genomic_DNA"/>
</dbReference>
<evidence type="ECO:0000313" key="3">
    <source>
        <dbReference type="EMBL" id="CAG7704201.1"/>
    </source>
</evidence>
<dbReference type="AlphaFoldDB" id="A0A8J2J8W8"/>
<feature type="region of interest" description="Disordered" evidence="1">
    <location>
        <begin position="305"/>
        <end position="327"/>
    </location>
</feature>
<dbReference type="GO" id="GO:0035159">
    <property type="term" value="P:regulation of tube length, open tracheal system"/>
    <property type="evidence" value="ECO:0007669"/>
    <property type="project" value="TreeGrafter"/>
</dbReference>
<dbReference type="PANTHER" id="PTHR36694">
    <property type="entry name" value="PASIFLORA 1, ISOFORM A-RELATED"/>
    <property type="match status" value="1"/>
</dbReference>
<accession>A0A8J2J8W8</accession>
<keyword evidence="2" id="KW-1133">Transmembrane helix</keyword>
<proteinExistence type="predicted"/>
<feature type="transmembrane region" description="Helical" evidence="2">
    <location>
        <begin position="134"/>
        <end position="155"/>
    </location>
</feature>
<feature type="compositionally biased region" description="Low complexity" evidence="1">
    <location>
        <begin position="312"/>
        <end position="327"/>
    </location>
</feature>
<dbReference type="OrthoDB" id="8174021at2759"/>
<evidence type="ECO:0000256" key="1">
    <source>
        <dbReference type="SAM" id="MobiDB-lite"/>
    </source>
</evidence>
<evidence type="ECO:0000256" key="2">
    <source>
        <dbReference type="SAM" id="Phobius"/>
    </source>
</evidence>
<gene>
    <name evidence="3" type="ORF">AFUS01_LOCUS4557</name>
</gene>
<feature type="transmembrane region" description="Helical" evidence="2">
    <location>
        <begin position="253"/>
        <end position="281"/>
    </location>
</feature>
<keyword evidence="4" id="KW-1185">Reference proteome</keyword>
<evidence type="ECO:0000313" key="4">
    <source>
        <dbReference type="Proteomes" id="UP000708208"/>
    </source>
</evidence>
<dbReference type="Proteomes" id="UP000708208">
    <property type="component" value="Unassembled WGS sequence"/>
</dbReference>
<organism evidence="3 4">
    <name type="scientific">Allacma fusca</name>
    <dbReference type="NCBI Taxonomy" id="39272"/>
    <lineage>
        <taxon>Eukaryota</taxon>
        <taxon>Metazoa</taxon>
        <taxon>Ecdysozoa</taxon>
        <taxon>Arthropoda</taxon>
        <taxon>Hexapoda</taxon>
        <taxon>Collembola</taxon>
        <taxon>Symphypleona</taxon>
        <taxon>Sminthuridae</taxon>
        <taxon>Allacma</taxon>
    </lineage>
</organism>
<dbReference type="GO" id="GO:0019991">
    <property type="term" value="P:septate junction assembly"/>
    <property type="evidence" value="ECO:0007669"/>
    <property type="project" value="TreeGrafter"/>
</dbReference>
<comment type="caution">
    <text evidence="3">The sequence shown here is derived from an EMBL/GenBank/DDBJ whole genome shotgun (WGS) entry which is preliminary data.</text>
</comment>
<sequence>MGLGGNPKVLSTDQSFNYTESHIVSRLIIGSNLVLDFLKLLPGQLLWSSFVSQCKFQLITWLYATESSVLTWTTGKKLDKDMKRAPSIGTPSIYSHTTTRSNGVRSSRSTKTLHVPWYKRPIIPSYLGADIQRLSLSVAVYALCLSMFTMGTAAFDLYCLEQTAVGSYHSGYYLISFDFVYVGNKHVRSVLITIAFFSLLGGLVLMITSIILVKALVKEYEKKMVPWLICMLVFSAFRLVSFLFVAVVNDMIFAYNILMCLLWLIFTFINVLGWAIVYTLYLELADLTKLEDLAQMRMGTMTSLATQSMAGSRPTTPHSTTSTVPLP</sequence>
<dbReference type="GO" id="GO:0005886">
    <property type="term" value="C:plasma membrane"/>
    <property type="evidence" value="ECO:0007669"/>
    <property type="project" value="TreeGrafter"/>
</dbReference>
<feature type="transmembrane region" description="Helical" evidence="2">
    <location>
        <begin position="225"/>
        <end position="247"/>
    </location>
</feature>
<feature type="transmembrane region" description="Helical" evidence="2">
    <location>
        <begin position="190"/>
        <end position="213"/>
    </location>
</feature>